<reference evidence="5" key="2">
    <citation type="submission" date="2022-05" db="EMBL/GenBank/DDBJ databases">
        <authorList>
            <person name="Kim J.-S."/>
            <person name="Lee K."/>
            <person name="Suh M."/>
            <person name="Eom M."/>
            <person name="Kim J.-S."/>
            <person name="Kim D.-S."/>
            <person name="Ko S.-H."/>
            <person name="Shin Y."/>
            <person name="Lee J.-S."/>
        </authorList>
    </citation>
    <scope>NUCLEOTIDE SEQUENCE</scope>
    <source>
        <strain evidence="5">N237</strain>
    </source>
</reference>
<dbReference type="Pfam" id="PF00005">
    <property type="entry name" value="ABC_tran"/>
    <property type="match status" value="1"/>
</dbReference>
<keyword evidence="3 5" id="KW-0067">ATP-binding</keyword>
<dbReference type="CDD" id="cd03219">
    <property type="entry name" value="ABC_Mj1267_LivG_branched"/>
    <property type="match status" value="1"/>
</dbReference>
<reference evidence="5" key="1">
    <citation type="journal article" date="2018" name="Int. J. Syst. Evol. Microbiol.">
        <title>Jatrophihabitans telluris sp. nov., isolated from sediment soil of lava forest wetlands and the emended description of the genus Jatrophihabitans.</title>
        <authorList>
            <person name="Lee K.C."/>
            <person name="Suh M.K."/>
            <person name="Eom M.K."/>
            <person name="Kim K.K."/>
            <person name="Kim J.S."/>
            <person name="Kim D.S."/>
            <person name="Ko S.H."/>
            <person name="Shin Y.K."/>
            <person name="Lee J.S."/>
        </authorList>
    </citation>
    <scope>NUCLEOTIDE SEQUENCE</scope>
    <source>
        <strain evidence="5">N237</strain>
    </source>
</reference>
<evidence type="ECO:0000259" key="4">
    <source>
        <dbReference type="PROSITE" id="PS50893"/>
    </source>
</evidence>
<dbReference type="SMART" id="SM00382">
    <property type="entry name" value="AAA"/>
    <property type="match status" value="1"/>
</dbReference>
<dbReference type="RefSeq" id="WP_249771981.1">
    <property type="nucleotide sequence ID" value="NZ_CP097332.1"/>
</dbReference>
<keyword evidence="1" id="KW-0813">Transport</keyword>
<dbReference type="InterPro" id="IPR017871">
    <property type="entry name" value="ABC_transporter-like_CS"/>
</dbReference>
<proteinExistence type="predicted"/>
<dbReference type="InterPro" id="IPR003593">
    <property type="entry name" value="AAA+_ATPase"/>
</dbReference>
<dbReference type="InterPro" id="IPR003439">
    <property type="entry name" value="ABC_transporter-like_ATP-bd"/>
</dbReference>
<evidence type="ECO:0000313" key="6">
    <source>
        <dbReference type="Proteomes" id="UP001056336"/>
    </source>
</evidence>
<dbReference type="InterPro" id="IPR027417">
    <property type="entry name" value="P-loop_NTPase"/>
</dbReference>
<keyword evidence="2" id="KW-0547">Nucleotide-binding</keyword>
<dbReference type="InterPro" id="IPR051120">
    <property type="entry name" value="ABC_AA/LPS_Transport"/>
</dbReference>
<evidence type="ECO:0000256" key="2">
    <source>
        <dbReference type="ARBA" id="ARBA00022741"/>
    </source>
</evidence>
<evidence type="ECO:0000256" key="3">
    <source>
        <dbReference type="ARBA" id="ARBA00022840"/>
    </source>
</evidence>
<evidence type="ECO:0000256" key="1">
    <source>
        <dbReference type="ARBA" id="ARBA00022448"/>
    </source>
</evidence>
<accession>A0ABY4QZN3</accession>
<evidence type="ECO:0000313" key="5">
    <source>
        <dbReference type="EMBL" id="UQX88461.1"/>
    </source>
</evidence>
<dbReference type="PANTHER" id="PTHR45772">
    <property type="entry name" value="CONSERVED COMPONENT OF ABC TRANSPORTER FOR NATURAL AMINO ACIDS-RELATED"/>
    <property type="match status" value="1"/>
</dbReference>
<keyword evidence="6" id="KW-1185">Reference proteome</keyword>
<sequence>MTALLEVDGLAKSFGSVHAVDSASFEVQPNTITALIGPNGSGKTTLFNLITGYLPPDQGQVRFQGRDITGSSSGRLYRRGLSRTFQQARIFPQLTVQENLTVAAGYSWQQLFGRRMSRADRERVGSLLEEFRMGHVADLFASELSYGQRKLLEFAAVLMSSPSLILLDEPTAGVNPVMIETMEHHIRERHAAGITFLIVEHDMNFVMRLCDPVIVLDQGREIFVGPPSQVQTNPLVLDAYLGS</sequence>
<name>A0ABY4QZN3_9ACTN</name>
<dbReference type="SUPFAM" id="SSF52540">
    <property type="entry name" value="P-loop containing nucleoside triphosphate hydrolases"/>
    <property type="match status" value="1"/>
</dbReference>
<dbReference type="GO" id="GO:0005524">
    <property type="term" value="F:ATP binding"/>
    <property type="evidence" value="ECO:0007669"/>
    <property type="project" value="UniProtKB-KW"/>
</dbReference>
<dbReference type="Proteomes" id="UP001056336">
    <property type="component" value="Chromosome"/>
</dbReference>
<protein>
    <submittedName>
        <fullName evidence="5">ABC transporter ATP-binding protein</fullName>
    </submittedName>
</protein>
<dbReference type="Gene3D" id="3.40.50.300">
    <property type="entry name" value="P-loop containing nucleotide triphosphate hydrolases"/>
    <property type="match status" value="1"/>
</dbReference>
<dbReference type="EMBL" id="CP097332">
    <property type="protein sequence ID" value="UQX88461.1"/>
    <property type="molecule type" value="Genomic_DNA"/>
</dbReference>
<dbReference type="PROSITE" id="PS00211">
    <property type="entry name" value="ABC_TRANSPORTER_1"/>
    <property type="match status" value="1"/>
</dbReference>
<dbReference type="PANTHER" id="PTHR45772:SF9">
    <property type="entry name" value="CONSERVED COMPONENT OF ABC TRANSPORTER FOR NATURAL AMINO ACIDS"/>
    <property type="match status" value="1"/>
</dbReference>
<dbReference type="PROSITE" id="PS50893">
    <property type="entry name" value="ABC_TRANSPORTER_2"/>
    <property type="match status" value="1"/>
</dbReference>
<feature type="domain" description="ABC transporter" evidence="4">
    <location>
        <begin position="5"/>
        <end position="243"/>
    </location>
</feature>
<organism evidence="5 6">
    <name type="scientific">Jatrophihabitans telluris</name>
    <dbReference type="NCBI Taxonomy" id="2038343"/>
    <lineage>
        <taxon>Bacteria</taxon>
        <taxon>Bacillati</taxon>
        <taxon>Actinomycetota</taxon>
        <taxon>Actinomycetes</taxon>
        <taxon>Jatrophihabitantales</taxon>
        <taxon>Jatrophihabitantaceae</taxon>
        <taxon>Jatrophihabitans</taxon>
    </lineage>
</organism>
<gene>
    <name evidence="5" type="ORF">M6D93_00300</name>
</gene>